<accession>A0ACC3CWR3</accession>
<dbReference type="Proteomes" id="UP001186974">
    <property type="component" value="Unassembled WGS sequence"/>
</dbReference>
<reference evidence="1" key="1">
    <citation type="submission" date="2024-09" db="EMBL/GenBank/DDBJ databases">
        <title>Black Yeasts Isolated from many extreme environments.</title>
        <authorList>
            <person name="Coleine C."/>
            <person name="Stajich J.E."/>
            <person name="Selbmann L."/>
        </authorList>
    </citation>
    <scope>NUCLEOTIDE SEQUENCE</scope>
    <source>
        <strain evidence="1">CCFEE 5737</strain>
    </source>
</reference>
<comment type="caution">
    <text evidence="1">The sequence shown here is derived from an EMBL/GenBank/DDBJ whole genome shotgun (WGS) entry which is preliminary data.</text>
</comment>
<organism evidence="1 2">
    <name type="scientific">Coniosporium uncinatum</name>
    <dbReference type="NCBI Taxonomy" id="93489"/>
    <lineage>
        <taxon>Eukaryota</taxon>
        <taxon>Fungi</taxon>
        <taxon>Dikarya</taxon>
        <taxon>Ascomycota</taxon>
        <taxon>Pezizomycotina</taxon>
        <taxon>Dothideomycetes</taxon>
        <taxon>Dothideomycetes incertae sedis</taxon>
        <taxon>Coniosporium</taxon>
    </lineage>
</organism>
<evidence type="ECO:0000313" key="1">
    <source>
        <dbReference type="EMBL" id="KAK3047509.1"/>
    </source>
</evidence>
<sequence>DGWPHMAKRNRDDGSFATSDLFLPHESIEGAWRYHSRADAQLTLITGKKFDPAPLEAAIADSTLVSDVLIFGNGRPFPGLLVFRSEETRDLGNDEMVSKVWPLVERLNGESQDHARIPKNMVTVMPYNESNLEKSSKGTVMRGKAEERYAEDIERAYDASEPQGNEHIADEDVASFIKKSVKDIMHKKTELTDDTDLFSYGMDSVACMQLRSRMRSLLEPQAGKLPMSVVEDHGSVRKLSAFVVNKRHGQEVHDEEDEEQLMRDLVKQYGTFEERPTDGANGEAMKDHEKEVIVLTGATGALGAHILNAYRSCERVSKVYCLVRGADEHAARERISKALTQRGLEGLPSSSAKNEKVVVLQAQLSGSHLGLSDEMYETLARQATAIVHVAWAVNFRMRLQSFVKDHIAGRCIRNRAAVYDLD</sequence>
<proteinExistence type="predicted"/>
<keyword evidence="2" id="KW-1185">Reference proteome</keyword>
<protein>
    <submittedName>
        <fullName evidence="1">Uncharacterized protein</fullName>
    </submittedName>
</protein>
<gene>
    <name evidence="1" type="ORF">LTS18_013148</name>
</gene>
<name>A0ACC3CWR3_9PEZI</name>
<dbReference type="EMBL" id="JAWDJW010010355">
    <property type="protein sequence ID" value="KAK3047509.1"/>
    <property type="molecule type" value="Genomic_DNA"/>
</dbReference>
<feature type="non-terminal residue" evidence="1">
    <location>
        <position position="1"/>
    </location>
</feature>
<evidence type="ECO:0000313" key="2">
    <source>
        <dbReference type="Proteomes" id="UP001186974"/>
    </source>
</evidence>